<reference evidence="1 2" key="1">
    <citation type="submission" date="2019-03" db="EMBL/GenBank/DDBJ databases">
        <title>Genomic Encyclopedia of Type Strains, Phase IV (KMG-IV): sequencing the most valuable type-strain genomes for metagenomic binning, comparative biology and taxonomic classification.</title>
        <authorList>
            <person name="Goeker M."/>
        </authorList>
    </citation>
    <scope>NUCLEOTIDE SEQUENCE [LARGE SCALE GENOMIC DNA]</scope>
    <source>
        <strain evidence="1 2">DSM 16998</strain>
    </source>
</reference>
<dbReference type="AlphaFoldDB" id="A0A4R6QIF5"/>
<evidence type="ECO:0000313" key="1">
    <source>
        <dbReference type="EMBL" id="TDP63134.1"/>
    </source>
</evidence>
<name>A0A4R6QIF5_9BURK</name>
<evidence type="ECO:0000313" key="2">
    <source>
        <dbReference type="Proteomes" id="UP000295361"/>
    </source>
</evidence>
<comment type="caution">
    <text evidence="1">The sequence shown here is derived from an EMBL/GenBank/DDBJ whole genome shotgun (WGS) entry which is preliminary data.</text>
</comment>
<dbReference type="Proteomes" id="UP000295361">
    <property type="component" value="Unassembled WGS sequence"/>
</dbReference>
<organism evidence="1 2">
    <name type="scientific">Roseateles toxinivorans</name>
    <dbReference type="NCBI Taxonomy" id="270368"/>
    <lineage>
        <taxon>Bacteria</taxon>
        <taxon>Pseudomonadati</taxon>
        <taxon>Pseudomonadota</taxon>
        <taxon>Betaproteobacteria</taxon>
        <taxon>Burkholderiales</taxon>
        <taxon>Sphaerotilaceae</taxon>
        <taxon>Roseateles</taxon>
    </lineage>
</organism>
<proteinExistence type="predicted"/>
<dbReference type="InParanoid" id="A0A4R6QIF5"/>
<dbReference type="EMBL" id="SNXS01000005">
    <property type="protein sequence ID" value="TDP63134.1"/>
    <property type="molecule type" value="Genomic_DNA"/>
</dbReference>
<keyword evidence="2" id="KW-1185">Reference proteome</keyword>
<protein>
    <submittedName>
        <fullName evidence="1">Uncharacterized protein</fullName>
    </submittedName>
</protein>
<dbReference type="RefSeq" id="WP_166652068.1">
    <property type="nucleotide sequence ID" value="NZ_SNXS01000005.1"/>
</dbReference>
<gene>
    <name evidence="1" type="ORF">DES47_105134</name>
</gene>
<sequence length="57" mass="6014">MLDNLFNSVLVLSFLAISAVGSLTSPVEDEELAATQTVAQLERVVITGRSLKAVKPA</sequence>
<accession>A0A4R6QIF5</accession>